<evidence type="ECO:0000313" key="4">
    <source>
        <dbReference type="Proteomes" id="UP001228905"/>
    </source>
</evidence>
<accession>A0ABU0ITN5</accession>
<gene>
    <name evidence="3" type="ORF">QO010_003137</name>
</gene>
<protein>
    <recommendedName>
        <fullName evidence="5">DUF1674 domain-containing protein</fullName>
    </recommendedName>
</protein>
<comment type="caution">
    <text evidence="3">The sequence shown here is derived from an EMBL/GenBank/DDBJ whole genome shotgun (WGS) entry which is preliminary data.</text>
</comment>
<name>A0ABU0ITN5_9CAUL</name>
<sequence>MSDDLERPEGAAPDKPLSPAARRALEEAAARRAAASAELPAELGGPKGPEPTRFGDWERKGMAVDF</sequence>
<feature type="compositionally biased region" description="Basic and acidic residues" evidence="2">
    <location>
        <begin position="53"/>
        <end position="66"/>
    </location>
</feature>
<dbReference type="RefSeq" id="WP_307350588.1">
    <property type="nucleotide sequence ID" value="NZ_JAUSVS010000006.1"/>
</dbReference>
<dbReference type="PANTHER" id="PTHR28524">
    <property type="entry name" value="SUCCINATE DEHYDROGENASE ASSEMBLY FACTOR 4, MITOCHONDRIAL"/>
    <property type="match status" value="1"/>
</dbReference>
<dbReference type="Pfam" id="PF07896">
    <property type="entry name" value="DUF1674"/>
    <property type="match status" value="1"/>
</dbReference>
<evidence type="ECO:0008006" key="5">
    <source>
        <dbReference type="Google" id="ProtNLM"/>
    </source>
</evidence>
<dbReference type="PANTHER" id="PTHR28524:SF3">
    <property type="entry name" value="SUCCINATE DEHYDROGENASE ASSEMBLY FACTOR 4, MITOCHONDRIAL"/>
    <property type="match status" value="1"/>
</dbReference>
<dbReference type="InterPro" id="IPR012875">
    <property type="entry name" value="SDHF4"/>
</dbReference>
<feature type="compositionally biased region" description="Low complexity" evidence="2">
    <location>
        <begin position="31"/>
        <end position="43"/>
    </location>
</feature>
<evidence type="ECO:0000256" key="2">
    <source>
        <dbReference type="SAM" id="MobiDB-lite"/>
    </source>
</evidence>
<dbReference type="Proteomes" id="UP001228905">
    <property type="component" value="Unassembled WGS sequence"/>
</dbReference>
<organism evidence="3 4">
    <name type="scientific">Caulobacter ginsengisoli</name>
    <dbReference type="NCBI Taxonomy" id="400775"/>
    <lineage>
        <taxon>Bacteria</taxon>
        <taxon>Pseudomonadati</taxon>
        <taxon>Pseudomonadota</taxon>
        <taxon>Alphaproteobacteria</taxon>
        <taxon>Caulobacterales</taxon>
        <taxon>Caulobacteraceae</taxon>
        <taxon>Caulobacter</taxon>
    </lineage>
</organism>
<reference evidence="3 4" key="1">
    <citation type="submission" date="2023-07" db="EMBL/GenBank/DDBJ databases">
        <title>Genomic Encyclopedia of Type Strains, Phase IV (KMG-IV): sequencing the most valuable type-strain genomes for metagenomic binning, comparative biology and taxonomic classification.</title>
        <authorList>
            <person name="Goeker M."/>
        </authorList>
    </citation>
    <scope>NUCLEOTIDE SEQUENCE [LARGE SCALE GENOMIC DNA]</scope>
    <source>
        <strain evidence="3 4">DSM 18695</strain>
    </source>
</reference>
<comment type="similarity">
    <text evidence="1">Belongs to the SDHAF4 family.</text>
</comment>
<feature type="region of interest" description="Disordered" evidence="2">
    <location>
        <begin position="1"/>
        <end position="66"/>
    </location>
</feature>
<dbReference type="EMBL" id="JAUSVS010000006">
    <property type="protein sequence ID" value="MDQ0465350.1"/>
    <property type="molecule type" value="Genomic_DNA"/>
</dbReference>
<keyword evidence="4" id="KW-1185">Reference proteome</keyword>
<evidence type="ECO:0000256" key="1">
    <source>
        <dbReference type="ARBA" id="ARBA00005701"/>
    </source>
</evidence>
<evidence type="ECO:0000313" key="3">
    <source>
        <dbReference type="EMBL" id="MDQ0465350.1"/>
    </source>
</evidence>
<proteinExistence type="inferred from homology"/>